<keyword evidence="1" id="KW-1133">Transmembrane helix</keyword>
<feature type="transmembrane region" description="Helical" evidence="1">
    <location>
        <begin position="12"/>
        <end position="35"/>
    </location>
</feature>
<dbReference type="EMBL" id="JAKIKT010000003">
    <property type="protein sequence ID" value="MCL2914124.1"/>
    <property type="molecule type" value="Genomic_DNA"/>
</dbReference>
<gene>
    <name evidence="2" type="ORF">L2725_10110</name>
</gene>
<keyword evidence="3" id="KW-1185">Reference proteome</keyword>
<dbReference type="Proteomes" id="UP001202831">
    <property type="component" value="Unassembled WGS sequence"/>
</dbReference>
<reference evidence="2 3" key="1">
    <citation type="submission" date="2022-01" db="EMBL/GenBank/DDBJ databases">
        <title>Whole genome-based taxonomy of the Shewanellaceae.</title>
        <authorList>
            <person name="Martin-Rodriguez A.J."/>
        </authorList>
    </citation>
    <scope>NUCLEOTIDE SEQUENCE [LARGE SCALE GENOMIC DNA]</scope>
    <source>
        <strain evidence="2 3">DSM 21332</strain>
    </source>
</reference>
<protein>
    <submittedName>
        <fullName evidence="2">Uncharacterized protein</fullName>
    </submittedName>
</protein>
<evidence type="ECO:0000313" key="2">
    <source>
        <dbReference type="EMBL" id="MCL2914124.1"/>
    </source>
</evidence>
<dbReference type="RefSeq" id="WP_249248845.1">
    <property type="nucleotide sequence ID" value="NZ_JAKIKT010000003.1"/>
</dbReference>
<feature type="transmembrane region" description="Helical" evidence="1">
    <location>
        <begin position="55"/>
        <end position="82"/>
    </location>
</feature>
<evidence type="ECO:0000256" key="1">
    <source>
        <dbReference type="SAM" id="Phobius"/>
    </source>
</evidence>
<accession>A0ABT0N6P4</accession>
<keyword evidence="1" id="KW-0812">Transmembrane</keyword>
<name>A0ABT0N6P4_9GAMM</name>
<keyword evidence="1" id="KW-0472">Membrane</keyword>
<organism evidence="2 3">
    <name type="scientific">Shewanella corallii</name>
    <dbReference type="NCBI Taxonomy" id="560080"/>
    <lineage>
        <taxon>Bacteria</taxon>
        <taxon>Pseudomonadati</taxon>
        <taxon>Pseudomonadota</taxon>
        <taxon>Gammaproteobacteria</taxon>
        <taxon>Alteromonadales</taxon>
        <taxon>Shewanellaceae</taxon>
        <taxon>Shewanella</taxon>
    </lineage>
</organism>
<proteinExistence type="predicted"/>
<evidence type="ECO:0000313" key="3">
    <source>
        <dbReference type="Proteomes" id="UP001202831"/>
    </source>
</evidence>
<comment type="caution">
    <text evidence="2">The sequence shown here is derived from an EMBL/GenBank/DDBJ whole genome shotgun (WGS) entry which is preliminary data.</text>
</comment>
<sequence length="92" mass="9658">MNNKLLKSLGVLLAFIGGAGALLAVGFTLYTAFYVPTAFQLSGTSDNFELTAVESGYGLSAVFVGLFPIIIFLIVLGIGFVFMKVSNSGDKI</sequence>